<name>A0ABQ6IU41_9MICO</name>
<comment type="caution">
    <text evidence="1">The sequence shown here is derived from an EMBL/GenBank/DDBJ whole genome shotgun (WGS) entry which is preliminary data.</text>
</comment>
<dbReference type="EMBL" id="BSUO01000001">
    <property type="protein sequence ID" value="GMA40203.1"/>
    <property type="molecule type" value="Genomic_DNA"/>
</dbReference>
<proteinExistence type="predicted"/>
<evidence type="ECO:0000313" key="1">
    <source>
        <dbReference type="EMBL" id="GMA40203.1"/>
    </source>
</evidence>
<dbReference type="Proteomes" id="UP001157126">
    <property type="component" value="Unassembled WGS sequence"/>
</dbReference>
<protein>
    <submittedName>
        <fullName evidence="1">Uncharacterized protein</fullName>
    </submittedName>
</protein>
<keyword evidence="2" id="KW-1185">Reference proteome</keyword>
<gene>
    <name evidence="1" type="ORF">GCM10025883_22480</name>
</gene>
<sequence>MVERYGVAMPGFEARLVEVEPVTPGTTVVTLFEASRLVDRQGRQVMHEGRPLRDPRLAEDGSIVIEAEVIDEEEGEV</sequence>
<accession>A0ABQ6IU41</accession>
<evidence type="ECO:0000313" key="2">
    <source>
        <dbReference type="Proteomes" id="UP001157126"/>
    </source>
</evidence>
<reference evidence="2" key="1">
    <citation type="journal article" date="2019" name="Int. J. Syst. Evol. Microbiol.">
        <title>The Global Catalogue of Microorganisms (GCM) 10K type strain sequencing project: providing services to taxonomists for standard genome sequencing and annotation.</title>
        <authorList>
            <consortium name="The Broad Institute Genomics Platform"/>
            <consortium name="The Broad Institute Genome Sequencing Center for Infectious Disease"/>
            <person name="Wu L."/>
            <person name="Ma J."/>
        </authorList>
    </citation>
    <scope>NUCLEOTIDE SEQUENCE [LARGE SCALE GENOMIC DNA]</scope>
    <source>
        <strain evidence="2">NBRC 113072</strain>
    </source>
</reference>
<organism evidence="1 2">
    <name type="scientific">Mobilicoccus caccae</name>
    <dbReference type="NCBI Taxonomy" id="1859295"/>
    <lineage>
        <taxon>Bacteria</taxon>
        <taxon>Bacillati</taxon>
        <taxon>Actinomycetota</taxon>
        <taxon>Actinomycetes</taxon>
        <taxon>Micrococcales</taxon>
        <taxon>Dermatophilaceae</taxon>
        <taxon>Mobilicoccus</taxon>
    </lineage>
</organism>